<feature type="chain" id="PRO_5040196487" description="Carboxylesterase type B domain-containing protein" evidence="6">
    <location>
        <begin position="26"/>
        <end position="897"/>
    </location>
</feature>
<dbReference type="AlphaFoldDB" id="A0A9P0DCY4"/>
<evidence type="ECO:0000256" key="3">
    <source>
        <dbReference type="ARBA" id="ARBA00023180"/>
    </source>
</evidence>
<sequence>MAPPKQQFEIVLLLIVTFSSDIISGQYDEFARYPGGYPPNKQNPYNEYGPRLPYGPNDKDYRTTYFYKGRRYGQSFGSDYNNQGRFGDPRIRGQDERFTYDRAGNAEPILPGILSGWREDLQGKRREQTKEKQRDIFVETTYGSVQGFQVYLFDNPDPDSLYRPGAEFIERQQGVTSVFLGIPYAQPPVGEGRFKPPRLHRGWQIMQAVDYGPACPQPAKYTGATMGVRDMDEDCLYLNVFTPDLTQGTAQKYPLMVHIHGGDFIHGSSNTFPGHILATFYRAVVVTFNYRLGALGFLSTGDVNSPGNYGLLDQAMAIRWAYDNADKFNGDRDSLTLFGAGAGAASAGLLMVAPKTRHMVSKVIAQSGSALADWAMTFDRYRAQNTSRVFGRQIGCGIESSWKLVNCLKNSRSAFEIGNAVFPPDVGLFPWAPVIDANVTMPYYEGWLEGDWKFMSEGAEELMKKRAFNEGLRYMTSVTLQEAASFITTNKSLEPNFIVNEEFFDQKIRELVLRYNYTLNPNGTFEAIKYMYTYWPDPHNVTHIREQYIQLLSDFLYTAPNDKMIKLLVEQNVPVYMYVLNTTIESFKWEEWRKVPHDTEHYLLCGAPFLDVEMLPSRERFVRDQWTRNDRNMSHFFMKAYTDFARYGNPSHTQILGLHFEESKHGQLKYLNLNTTYNSSIMWNYRQTETAFWTHYIPTVVGHLVPTYPPTTEFWWEPSTPLQIAFFSISGFCLLLIVLLVVCCMLWRNAKRSSDRYYNPYLYPSNDGDLDADREGIVNHRAGAEPPESSEFLDKRSSDRYYNPYLYPSNDGDLDADREGIVNHRAGAEPPESSEFLDKRYGRPPSSAGSLQGSVSLKEMQGFVSSSPNGLARARGTPVLPVKQKGGVPMGVPQTDV</sequence>
<dbReference type="InterPro" id="IPR019819">
    <property type="entry name" value="Carboxylesterase_B_CS"/>
</dbReference>
<evidence type="ECO:0000259" key="7">
    <source>
        <dbReference type="Pfam" id="PF00135"/>
    </source>
</evidence>
<evidence type="ECO:0000313" key="8">
    <source>
        <dbReference type="EMBL" id="CAH1117423.1"/>
    </source>
</evidence>
<dbReference type="Proteomes" id="UP001153737">
    <property type="component" value="Chromosome 10"/>
</dbReference>
<feature type="signal peptide" evidence="6">
    <location>
        <begin position="1"/>
        <end position="25"/>
    </location>
</feature>
<feature type="region of interest" description="Disordered" evidence="4">
    <location>
        <begin position="825"/>
        <end position="897"/>
    </location>
</feature>
<dbReference type="EMBL" id="OU896716">
    <property type="protein sequence ID" value="CAH1117423.1"/>
    <property type="molecule type" value="Genomic_DNA"/>
</dbReference>
<feature type="region of interest" description="Disordered" evidence="4">
    <location>
        <begin position="34"/>
        <end position="56"/>
    </location>
</feature>
<dbReference type="PROSITE" id="PS00941">
    <property type="entry name" value="CARBOXYLESTERASE_B_2"/>
    <property type="match status" value="1"/>
</dbReference>
<protein>
    <recommendedName>
        <fullName evidence="7">Carboxylesterase type B domain-containing protein</fullName>
    </recommendedName>
</protein>
<keyword evidence="3" id="KW-0325">Glycoprotein</keyword>
<evidence type="ECO:0000256" key="5">
    <source>
        <dbReference type="SAM" id="Phobius"/>
    </source>
</evidence>
<dbReference type="InterPro" id="IPR051093">
    <property type="entry name" value="Neuroligin/BSAL"/>
</dbReference>
<dbReference type="SUPFAM" id="SSF53474">
    <property type="entry name" value="alpha/beta-Hydrolases"/>
    <property type="match status" value="1"/>
</dbReference>
<evidence type="ECO:0000256" key="2">
    <source>
        <dbReference type="ARBA" id="ARBA00022729"/>
    </source>
</evidence>
<dbReference type="OrthoDB" id="408631at2759"/>
<gene>
    <name evidence="8" type="ORF">PHAECO_LOCUS1599</name>
</gene>
<evidence type="ECO:0000256" key="6">
    <source>
        <dbReference type="SAM" id="SignalP"/>
    </source>
</evidence>
<dbReference type="InterPro" id="IPR029058">
    <property type="entry name" value="AB_hydrolase_fold"/>
</dbReference>
<dbReference type="PANTHER" id="PTHR43903">
    <property type="entry name" value="NEUROLIGIN"/>
    <property type="match status" value="1"/>
</dbReference>
<keyword evidence="9" id="KW-1185">Reference proteome</keyword>
<keyword evidence="5" id="KW-0812">Transmembrane</keyword>
<organism evidence="8 9">
    <name type="scientific">Phaedon cochleariae</name>
    <name type="common">Mustard beetle</name>
    <dbReference type="NCBI Taxonomy" id="80249"/>
    <lineage>
        <taxon>Eukaryota</taxon>
        <taxon>Metazoa</taxon>
        <taxon>Ecdysozoa</taxon>
        <taxon>Arthropoda</taxon>
        <taxon>Hexapoda</taxon>
        <taxon>Insecta</taxon>
        <taxon>Pterygota</taxon>
        <taxon>Neoptera</taxon>
        <taxon>Endopterygota</taxon>
        <taxon>Coleoptera</taxon>
        <taxon>Polyphaga</taxon>
        <taxon>Cucujiformia</taxon>
        <taxon>Chrysomeloidea</taxon>
        <taxon>Chrysomelidae</taxon>
        <taxon>Chrysomelinae</taxon>
        <taxon>Chrysomelini</taxon>
        <taxon>Phaedon</taxon>
    </lineage>
</organism>
<evidence type="ECO:0000256" key="1">
    <source>
        <dbReference type="ARBA" id="ARBA00005964"/>
    </source>
</evidence>
<evidence type="ECO:0000313" key="9">
    <source>
        <dbReference type="Proteomes" id="UP001153737"/>
    </source>
</evidence>
<keyword evidence="5" id="KW-0472">Membrane</keyword>
<dbReference type="FunFam" id="3.40.50.1820:FF:000156">
    <property type="entry name" value="Neuroligin-4, Y-linked"/>
    <property type="match status" value="1"/>
</dbReference>
<reference evidence="8" key="1">
    <citation type="submission" date="2022-01" db="EMBL/GenBank/DDBJ databases">
        <authorList>
            <person name="King R."/>
        </authorList>
    </citation>
    <scope>NUCLEOTIDE SEQUENCE</scope>
</reference>
<evidence type="ECO:0000256" key="4">
    <source>
        <dbReference type="SAM" id="MobiDB-lite"/>
    </source>
</evidence>
<reference evidence="8" key="2">
    <citation type="submission" date="2022-10" db="EMBL/GenBank/DDBJ databases">
        <authorList>
            <consortium name="ENA_rothamsted_submissions"/>
            <consortium name="culmorum"/>
            <person name="King R."/>
        </authorList>
    </citation>
    <scope>NUCLEOTIDE SEQUENCE</scope>
</reference>
<keyword evidence="5" id="KW-1133">Transmembrane helix</keyword>
<name>A0A9P0DCY4_PHACE</name>
<comment type="similarity">
    <text evidence="1">Belongs to the type-B carboxylesterase/lipase family.</text>
</comment>
<accession>A0A9P0DCY4</accession>
<proteinExistence type="inferred from homology"/>
<dbReference type="InterPro" id="IPR002018">
    <property type="entry name" value="CarbesteraseB"/>
</dbReference>
<keyword evidence="2 6" id="KW-0732">Signal</keyword>
<dbReference type="Gene3D" id="3.40.50.1820">
    <property type="entry name" value="alpha/beta hydrolase"/>
    <property type="match status" value="1"/>
</dbReference>
<feature type="domain" description="Carboxylesterase type B" evidence="7">
    <location>
        <begin position="175"/>
        <end position="693"/>
    </location>
</feature>
<feature type="transmembrane region" description="Helical" evidence="5">
    <location>
        <begin position="724"/>
        <end position="747"/>
    </location>
</feature>
<dbReference type="Pfam" id="PF00135">
    <property type="entry name" value="COesterase"/>
    <property type="match status" value="1"/>
</dbReference>